<dbReference type="InterPro" id="IPR017452">
    <property type="entry name" value="GPCR_Rhodpsn_7TM"/>
</dbReference>
<dbReference type="EMBL" id="CAXITT010000437">
    <property type="protein sequence ID" value="CAL1541523.1"/>
    <property type="molecule type" value="Genomic_DNA"/>
</dbReference>
<evidence type="ECO:0000256" key="9">
    <source>
        <dbReference type="SAM" id="Phobius"/>
    </source>
</evidence>
<sequence length="322" mass="36231">GAISNIVNIRTLIPLGISDGVNMSLLSLALFDLLYLICALINAICLLLHCVEELSGYKVLFPVDPEAIYMVIINAGSGFYAISMLVTTFITVVRCLAVARPLQYRSLISWRTTALIISIFTLLSITSAILMMAFLGILPQFDSKTNTTRPTLWLSPQRVVIKDVIFGIRDMILPLTSQIIVGICVVIMARYLREASNFRQNIARNIYMETITSISTRADALTRNLKTLASTPASAKVVVKEIQVVQQMLLIAVVYSLCNMPKVVFNMTQLIVPDFYRGRRYSAVYLTCNFIRELIQSVNASVTIFIYWKYNSKFRSHFVRTK</sequence>
<accession>A0AAV2I7I1</accession>
<keyword evidence="5" id="KW-0297">G-protein coupled receptor</keyword>
<dbReference type="Proteomes" id="UP001497497">
    <property type="component" value="Unassembled WGS sequence"/>
</dbReference>
<evidence type="ECO:0000259" key="10">
    <source>
        <dbReference type="PROSITE" id="PS50262"/>
    </source>
</evidence>
<keyword evidence="12" id="KW-1185">Reference proteome</keyword>
<evidence type="ECO:0000256" key="7">
    <source>
        <dbReference type="ARBA" id="ARBA00023170"/>
    </source>
</evidence>
<dbReference type="GO" id="GO:0004930">
    <property type="term" value="F:G protein-coupled receptor activity"/>
    <property type="evidence" value="ECO:0007669"/>
    <property type="project" value="UniProtKB-KW"/>
</dbReference>
<keyword evidence="7" id="KW-0675">Receptor</keyword>
<proteinExistence type="predicted"/>
<evidence type="ECO:0000313" key="12">
    <source>
        <dbReference type="Proteomes" id="UP001497497"/>
    </source>
</evidence>
<feature type="non-terminal residue" evidence="11">
    <location>
        <position position="1"/>
    </location>
</feature>
<dbReference type="InterPro" id="IPR050569">
    <property type="entry name" value="TAAR"/>
</dbReference>
<evidence type="ECO:0000256" key="5">
    <source>
        <dbReference type="ARBA" id="ARBA00023040"/>
    </source>
</evidence>
<organism evidence="11 12">
    <name type="scientific">Lymnaea stagnalis</name>
    <name type="common">Great pond snail</name>
    <name type="synonym">Helix stagnalis</name>
    <dbReference type="NCBI Taxonomy" id="6523"/>
    <lineage>
        <taxon>Eukaryota</taxon>
        <taxon>Metazoa</taxon>
        <taxon>Spiralia</taxon>
        <taxon>Lophotrochozoa</taxon>
        <taxon>Mollusca</taxon>
        <taxon>Gastropoda</taxon>
        <taxon>Heterobranchia</taxon>
        <taxon>Euthyneura</taxon>
        <taxon>Panpulmonata</taxon>
        <taxon>Hygrophila</taxon>
        <taxon>Lymnaeoidea</taxon>
        <taxon>Lymnaeidae</taxon>
        <taxon>Lymnaea</taxon>
    </lineage>
</organism>
<evidence type="ECO:0000256" key="4">
    <source>
        <dbReference type="ARBA" id="ARBA00022989"/>
    </source>
</evidence>
<feature type="transmembrane region" description="Helical" evidence="9">
    <location>
        <begin position="25"/>
        <end position="49"/>
    </location>
</feature>
<dbReference type="SUPFAM" id="SSF81321">
    <property type="entry name" value="Family A G protein-coupled receptor-like"/>
    <property type="match status" value="1"/>
</dbReference>
<dbReference type="CDD" id="cd00637">
    <property type="entry name" value="7tm_classA_rhodopsin-like"/>
    <property type="match status" value="1"/>
</dbReference>
<comment type="subcellular location">
    <subcellularLocation>
        <location evidence="1">Cell membrane</location>
        <topology evidence="1">Multi-pass membrane protein</topology>
    </subcellularLocation>
</comment>
<evidence type="ECO:0000256" key="8">
    <source>
        <dbReference type="ARBA" id="ARBA00023224"/>
    </source>
</evidence>
<evidence type="ECO:0000256" key="3">
    <source>
        <dbReference type="ARBA" id="ARBA00022692"/>
    </source>
</evidence>
<name>A0AAV2I7I1_LYMST</name>
<dbReference type="Gene3D" id="1.20.1070.10">
    <property type="entry name" value="Rhodopsin 7-helix transmembrane proteins"/>
    <property type="match status" value="1"/>
</dbReference>
<evidence type="ECO:0000313" key="11">
    <source>
        <dbReference type="EMBL" id="CAL1541523.1"/>
    </source>
</evidence>
<evidence type="ECO:0000256" key="1">
    <source>
        <dbReference type="ARBA" id="ARBA00004651"/>
    </source>
</evidence>
<keyword evidence="2" id="KW-1003">Cell membrane</keyword>
<dbReference type="PANTHER" id="PTHR24249">
    <property type="entry name" value="HISTAMINE RECEPTOR-RELATED G-PROTEIN COUPLED RECEPTOR"/>
    <property type="match status" value="1"/>
</dbReference>
<feature type="transmembrane region" description="Helical" evidence="9">
    <location>
        <begin position="69"/>
        <end position="93"/>
    </location>
</feature>
<protein>
    <recommendedName>
        <fullName evidence="10">G-protein coupled receptors family 1 profile domain-containing protein</fullName>
    </recommendedName>
</protein>
<dbReference type="AlphaFoldDB" id="A0AAV2I7I1"/>
<evidence type="ECO:0000256" key="6">
    <source>
        <dbReference type="ARBA" id="ARBA00023136"/>
    </source>
</evidence>
<comment type="caution">
    <text evidence="11">The sequence shown here is derived from an EMBL/GenBank/DDBJ whole genome shotgun (WGS) entry which is preliminary data.</text>
</comment>
<feature type="transmembrane region" description="Helical" evidence="9">
    <location>
        <begin position="114"/>
        <end position="138"/>
    </location>
</feature>
<keyword evidence="8" id="KW-0807">Transducer</keyword>
<keyword evidence="6 9" id="KW-0472">Membrane</keyword>
<dbReference type="GO" id="GO:0005886">
    <property type="term" value="C:plasma membrane"/>
    <property type="evidence" value="ECO:0007669"/>
    <property type="project" value="UniProtKB-SubCell"/>
</dbReference>
<gene>
    <name evidence="11" type="ORF">GSLYS_00015129001</name>
</gene>
<keyword evidence="3 9" id="KW-0812">Transmembrane</keyword>
<evidence type="ECO:0000256" key="2">
    <source>
        <dbReference type="ARBA" id="ARBA00022475"/>
    </source>
</evidence>
<dbReference type="PROSITE" id="PS50262">
    <property type="entry name" value="G_PROTEIN_RECEP_F1_2"/>
    <property type="match status" value="1"/>
</dbReference>
<dbReference type="PANTHER" id="PTHR24249:SF372">
    <property type="entry name" value="G-PROTEIN COUPLED RECEPTORS FAMILY 1 PROFILE DOMAIN-CONTAINING PROTEIN"/>
    <property type="match status" value="1"/>
</dbReference>
<reference evidence="11 12" key="1">
    <citation type="submission" date="2024-04" db="EMBL/GenBank/DDBJ databases">
        <authorList>
            <consortium name="Genoscope - CEA"/>
            <person name="William W."/>
        </authorList>
    </citation>
    <scope>NUCLEOTIDE SEQUENCE [LARGE SCALE GENOMIC DNA]</scope>
</reference>
<feature type="domain" description="G-protein coupled receptors family 1 profile" evidence="10">
    <location>
        <begin position="4"/>
        <end position="307"/>
    </location>
</feature>
<keyword evidence="4 9" id="KW-1133">Transmembrane helix</keyword>
<feature type="transmembrane region" description="Helical" evidence="9">
    <location>
        <begin position="171"/>
        <end position="192"/>
    </location>
</feature>